<gene>
    <name evidence="2" type="ORF">JHD44_09380</name>
</gene>
<reference evidence="2 3" key="1">
    <citation type="submission" date="2020-12" db="EMBL/GenBank/DDBJ databases">
        <title>Comparative genome analysis of fungal antagonists Marinomonas ostreistagni 398 and M. spartinae 468.</title>
        <authorList>
            <person name="Fields J.L."/>
            <person name="Mavrodi O.V."/>
            <person name="Biber P.D."/>
            <person name="Indest K.J."/>
            <person name="Mavrodi D.V."/>
        </authorList>
    </citation>
    <scope>NUCLEOTIDE SEQUENCE [LARGE SCALE GENOMIC DNA]</scope>
    <source>
        <strain evidence="2 3">USM7</strain>
    </source>
</reference>
<evidence type="ECO:0000256" key="1">
    <source>
        <dbReference type="SAM" id="SignalP"/>
    </source>
</evidence>
<organism evidence="2 3">
    <name type="scientific">Marinomonas ostreistagni</name>
    <dbReference type="NCBI Taxonomy" id="359209"/>
    <lineage>
        <taxon>Bacteria</taxon>
        <taxon>Pseudomonadati</taxon>
        <taxon>Pseudomonadota</taxon>
        <taxon>Gammaproteobacteria</taxon>
        <taxon>Oceanospirillales</taxon>
        <taxon>Oceanospirillaceae</taxon>
        <taxon>Marinomonas</taxon>
    </lineage>
</organism>
<accession>A0ABS0ZB48</accession>
<name>A0ABS0ZB48_9GAMM</name>
<proteinExistence type="predicted"/>
<keyword evidence="3" id="KW-1185">Reference proteome</keyword>
<dbReference type="Proteomes" id="UP000598488">
    <property type="component" value="Unassembled WGS sequence"/>
</dbReference>
<keyword evidence="1" id="KW-0732">Signal</keyword>
<feature type="signal peptide" evidence="1">
    <location>
        <begin position="1"/>
        <end position="26"/>
    </location>
</feature>
<feature type="chain" id="PRO_5046896729" evidence="1">
    <location>
        <begin position="27"/>
        <end position="203"/>
    </location>
</feature>
<evidence type="ECO:0000313" key="3">
    <source>
        <dbReference type="Proteomes" id="UP000598488"/>
    </source>
</evidence>
<comment type="caution">
    <text evidence="2">The sequence shown here is derived from an EMBL/GenBank/DDBJ whole genome shotgun (WGS) entry which is preliminary data.</text>
</comment>
<dbReference type="EMBL" id="JAEMUH010000007">
    <property type="protein sequence ID" value="MBJ7550890.1"/>
    <property type="molecule type" value="Genomic_DNA"/>
</dbReference>
<dbReference type="RefSeq" id="WP_199462492.1">
    <property type="nucleotide sequence ID" value="NZ_JAEMUH010000007.1"/>
</dbReference>
<sequence>MKISSSIAGAIGWFCLAGGLSMPALADGNGAINECSYQRAQGGMLKFNNIMQKLNLEKVKLQAAGEPIPSELHEKLTRMVDESTPLNKMMGDIPNLDATQANTMVDAAICQGYEGLIEVYGGTETSVQVKAHKNPECDQTSLWVRYMDAMQTVTSAFQSQQITREEVDQFRVMDVQIGQYSTTDLGKACEVLAVYESKVSAIQ</sequence>
<evidence type="ECO:0000313" key="2">
    <source>
        <dbReference type="EMBL" id="MBJ7550890.1"/>
    </source>
</evidence>
<protein>
    <submittedName>
        <fullName evidence="2">Uncharacterized protein</fullName>
    </submittedName>
</protein>